<keyword evidence="1" id="KW-1003">Cell membrane</keyword>
<organism evidence="6 7">
    <name type="scientific">Aequoribacter fuscus</name>
    <dbReference type="NCBI Taxonomy" id="2518989"/>
    <lineage>
        <taxon>Bacteria</taxon>
        <taxon>Pseudomonadati</taxon>
        <taxon>Pseudomonadota</taxon>
        <taxon>Gammaproteobacteria</taxon>
        <taxon>Cellvibrionales</taxon>
        <taxon>Halieaceae</taxon>
        <taxon>Aequoribacter</taxon>
    </lineage>
</organism>
<evidence type="ECO:0000313" key="6">
    <source>
        <dbReference type="EMBL" id="EGG28281.1"/>
    </source>
</evidence>
<dbReference type="GO" id="GO:0005886">
    <property type="term" value="C:plasma membrane"/>
    <property type="evidence" value="ECO:0007669"/>
    <property type="project" value="UniProtKB-SubCell"/>
</dbReference>
<dbReference type="Proteomes" id="UP000005615">
    <property type="component" value="Unassembled WGS sequence"/>
</dbReference>
<evidence type="ECO:0000256" key="3">
    <source>
        <dbReference type="ARBA" id="ARBA00022989"/>
    </source>
</evidence>
<accession>F3L5W5</accession>
<gene>
    <name evidence="6" type="ORF">IMCC3088_514</name>
</gene>
<evidence type="ECO:0000313" key="7">
    <source>
        <dbReference type="Proteomes" id="UP000005615"/>
    </source>
</evidence>
<comment type="catalytic activity">
    <reaction evidence="5">
        <text>oxaloacetate + 2 Na(+)(in) + H(+) = pyruvate + 2 Na(+)(out) + CO2</text>
        <dbReference type="Rhea" id="RHEA:57724"/>
        <dbReference type="ChEBI" id="CHEBI:15361"/>
        <dbReference type="ChEBI" id="CHEBI:15378"/>
        <dbReference type="ChEBI" id="CHEBI:16452"/>
        <dbReference type="ChEBI" id="CHEBI:16526"/>
        <dbReference type="ChEBI" id="CHEBI:29101"/>
        <dbReference type="EC" id="7.2.4.2"/>
    </reaction>
</comment>
<dbReference type="GO" id="GO:0015081">
    <property type="term" value="F:sodium ion transmembrane transporter activity"/>
    <property type="evidence" value="ECO:0007669"/>
    <property type="project" value="InterPro"/>
</dbReference>
<comment type="similarity">
    <text evidence="5">Belongs to the OadG family.</text>
</comment>
<dbReference type="InterPro" id="IPR005899">
    <property type="entry name" value="Na_pump_deCOase"/>
</dbReference>
<keyword evidence="5" id="KW-0406">Ion transport</keyword>
<dbReference type="Pfam" id="PF04277">
    <property type="entry name" value="OAD_gamma"/>
    <property type="match status" value="1"/>
</dbReference>
<dbReference type="EC" id="7.2.4.2" evidence="5"/>
<protein>
    <recommendedName>
        <fullName evidence="5">Oxaloacetate decarboxylase gamma chain</fullName>
        <ecNumber evidence="5">7.2.4.2</ecNumber>
    </recommendedName>
</protein>
<keyword evidence="2 5" id="KW-0812">Transmembrane</keyword>
<comment type="function">
    <text evidence="5">Catalyzes the decarboxylation of oxaloacetate coupled to Na(+) translocation.</text>
</comment>
<keyword evidence="3" id="KW-1133">Transmembrane helix</keyword>
<reference evidence="6 7" key="1">
    <citation type="journal article" date="2011" name="J. Bacteriol.">
        <title>Genome sequence of strain IMCC3088, a proteorhodopsin-containing marine bacterium belonging to the OM60/NOR5 clade.</title>
        <authorList>
            <person name="Jang Y."/>
            <person name="Oh H.M."/>
            <person name="Kang I."/>
            <person name="Lee K."/>
            <person name="Yang S.J."/>
            <person name="Cho J.C."/>
        </authorList>
    </citation>
    <scope>NUCLEOTIDE SEQUENCE [LARGE SCALE GENOMIC DNA]</scope>
    <source>
        <strain evidence="6 7">IMCC3088</strain>
    </source>
</reference>
<dbReference type="GO" id="GO:0015451">
    <property type="term" value="F:decarboxylation-driven active transmembrane transporter activity"/>
    <property type="evidence" value="ECO:0007669"/>
    <property type="project" value="UniProtKB-EC"/>
</dbReference>
<dbReference type="STRING" id="2518989.IMCC3088_514"/>
<evidence type="ECO:0000256" key="2">
    <source>
        <dbReference type="ARBA" id="ARBA00022692"/>
    </source>
</evidence>
<comment type="caution">
    <text evidence="6">The sequence shown here is derived from an EMBL/GenBank/DDBJ whole genome shotgun (WGS) entry which is preliminary data.</text>
</comment>
<dbReference type="GO" id="GO:0036376">
    <property type="term" value="P:sodium ion export across plasma membrane"/>
    <property type="evidence" value="ECO:0007669"/>
    <property type="project" value="InterPro"/>
</dbReference>
<evidence type="ECO:0000256" key="5">
    <source>
        <dbReference type="RuleBase" id="RU004278"/>
    </source>
</evidence>
<dbReference type="EMBL" id="AEIG01000138">
    <property type="protein sequence ID" value="EGG28281.1"/>
    <property type="molecule type" value="Genomic_DNA"/>
</dbReference>
<evidence type="ECO:0000256" key="4">
    <source>
        <dbReference type="ARBA" id="ARBA00023136"/>
    </source>
</evidence>
<keyword evidence="5" id="KW-0813">Transport</keyword>
<name>F3L5W5_9GAMM</name>
<dbReference type="NCBIfam" id="TIGR01195">
    <property type="entry name" value="oadG_fam"/>
    <property type="match status" value="1"/>
</dbReference>
<keyword evidence="5" id="KW-0915">Sodium</keyword>
<keyword evidence="5" id="KW-0739">Sodium transport</keyword>
<dbReference type="AlphaFoldDB" id="F3L5W5"/>
<proteinExistence type="inferred from homology"/>
<comment type="subcellular location">
    <subcellularLocation>
        <location evidence="5">Cell membrane</location>
        <topology evidence="5">Single-pass membrane protein</topology>
    </subcellularLocation>
</comment>
<keyword evidence="4 5" id="KW-0472">Membrane</keyword>
<evidence type="ECO:0000256" key="1">
    <source>
        <dbReference type="ARBA" id="ARBA00022475"/>
    </source>
</evidence>
<keyword evidence="7" id="KW-1185">Reference proteome</keyword>
<sequence length="67" mass="7205">MFYGMTTVVLFLLLLVLAMRVLAWFVSLSPTQAVKPASTSTLASGASPNEETVAAIAAAVKRYRDRT</sequence>
<comment type="cofactor">
    <cofactor evidence="5">
        <name>Na(+)</name>
        <dbReference type="ChEBI" id="CHEBI:29101"/>
    </cofactor>
</comment>